<name>A0A1Q5UKD2_9EURO</name>
<evidence type="ECO:0000256" key="4">
    <source>
        <dbReference type="ARBA" id="ARBA00022723"/>
    </source>
</evidence>
<comment type="caution">
    <text evidence="9">The sequence shown here is derived from an EMBL/GenBank/DDBJ whole genome shotgun (WGS) entry which is preliminary data.</text>
</comment>
<keyword evidence="4 8" id="KW-0479">Metal-binding</keyword>
<evidence type="ECO:0000256" key="5">
    <source>
        <dbReference type="ARBA" id="ARBA00023002"/>
    </source>
</evidence>
<dbReference type="InterPro" id="IPR002403">
    <property type="entry name" value="Cyt_P450_E_grp-IV"/>
</dbReference>
<evidence type="ECO:0000256" key="2">
    <source>
        <dbReference type="ARBA" id="ARBA00010617"/>
    </source>
</evidence>
<dbReference type="PANTHER" id="PTHR24304:SF2">
    <property type="entry name" value="24-HYDROXYCHOLESTEROL 7-ALPHA-HYDROXYLASE"/>
    <property type="match status" value="1"/>
</dbReference>
<evidence type="ECO:0000313" key="9">
    <source>
        <dbReference type="EMBL" id="OKP12945.1"/>
    </source>
</evidence>
<comment type="cofactor">
    <cofactor evidence="1 8">
        <name>heme</name>
        <dbReference type="ChEBI" id="CHEBI:30413"/>
    </cofactor>
</comment>
<dbReference type="PRINTS" id="PR00465">
    <property type="entry name" value="EP450IV"/>
</dbReference>
<gene>
    <name evidence="9" type="ORF">PENSUB_1388</name>
</gene>
<evidence type="ECO:0000313" key="10">
    <source>
        <dbReference type="Proteomes" id="UP000186955"/>
    </source>
</evidence>
<protein>
    <submittedName>
        <fullName evidence="9">Cholesterol 7-alpha-monooxygenase</fullName>
    </submittedName>
</protein>
<sequence>MLAGRRAHIIFDSKLVSQVHRLPKTITFEPTGINVAFGVPHEDNEIMMSKISDRGEGDYSGYQDLHNSLIGTLEGENLERMIQFFITQLNKNLDREFASDCQRAHSEPVDLCALVKRHYTLAAIPYLFGTRILDMWPTLNEDFWHFDSHLMGLTLPLPAFANRKGNHARQKMIDGIRCWEDRATTNRPLPQVEKTDPDWDDYWGERLTRERYRLLLERGLSERGRAGFHLGLLWAQNANTVPIGLWMLIQTILDPVLHGKVRGAAESCRKADGTFDLHALVTNPILKSLFLEALRFGVAVAPVRAVTESTLLGGQYHLQKGDLVFLPARPAQTDAGIWSSSFSGMKAMDSRSDPRHFWAERFMEYGEIGEDQPITAGVMEMNSSPRTVGSRRVEALSLPAGVRSKQLRSQLSHVRPFGGGHWLCPGRNLSMYEIIAGLAVLICRFDIQAEEAMLQSQGRPCPDFSRVGGMDPDRPIIVRVRPR</sequence>
<proteinExistence type="inferred from homology"/>
<keyword evidence="7 9" id="KW-0503">Monooxygenase</keyword>
<evidence type="ECO:0000256" key="6">
    <source>
        <dbReference type="ARBA" id="ARBA00023004"/>
    </source>
</evidence>
<dbReference type="Gene3D" id="1.10.630.10">
    <property type="entry name" value="Cytochrome P450"/>
    <property type="match status" value="1"/>
</dbReference>
<organism evidence="9 10">
    <name type="scientific">Penicillium subrubescens</name>
    <dbReference type="NCBI Taxonomy" id="1316194"/>
    <lineage>
        <taxon>Eukaryota</taxon>
        <taxon>Fungi</taxon>
        <taxon>Dikarya</taxon>
        <taxon>Ascomycota</taxon>
        <taxon>Pezizomycotina</taxon>
        <taxon>Eurotiomycetes</taxon>
        <taxon>Eurotiomycetidae</taxon>
        <taxon>Eurotiales</taxon>
        <taxon>Aspergillaceae</taxon>
        <taxon>Penicillium</taxon>
    </lineage>
</organism>
<dbReference type="InterPro" id="IPR036396">
    <property type="entry name" value="Cyt_P450_sf"/>
</dbReference>
<dbReference type="GO" id="GO:0005506">
    <property type="term" value="F:iron ion binding"/>
    <property type="evidence" value="ECO:0007669"/>
    <property type="project" value="InterPro"/>
</dbReference>
<keyword evidence="3 8" id="KW-0349">Heme</keyword>
<accession>A0A1Q5UKD2</accession>
<dbReference type="GO" id="GO:0008395">
    <property type="term" value="F:steroid hydroxylase activity"/>
    <property type="evidence" value="ECO:0007669"/>
    <property type="project" value="TreeGrafter"/>
</dbReference>
<dbReference type="EMBL" id="MNBE01000166">
    <property type="protein sequence ID" value="OKP12945.1"/>
    <property type="molecule type" value="Genomic_DNA"/>
</dbReference>
<evidence type="ECO:0000256" key="3">
    <source>
        <dbReference type="ARBA" id="ARBA00022617"/>
    </source>
</evidence>
<dbReference type="GO" id="GO:0016705">
    <property type="term" value="F:oxidoreductase activity, acting on paired donors, with incorporation or reduction of molecular oxygen"/>
    <property type="evidence" value="ECO:0007669"/>
    <property type="project" value="InterPro"/>
</dbReference>
<evidence type="ECO:0000256" key="1">
    <source>
        <dbReference type="ARBA" id="ARBA00001971"/>
    </source>
</evidence>
<dbReference type="Proteomes" id="UP000186955">
    <property type="component" value="Unassembled WGS sequence"/>
</dbReference>
<dbReference type="SUPFAM" id="SSF48264">
    <property type="entry name" value="Cytochrome P450"/>
    <property type="match status" value="1"/>
</dbReference>
<reference evidence="9 10" key="1">
    <citation type="submission" date="2016-10" db="EMBL/GenBank/DDBJ databases">
        <title>Genome sequence of the ascomycete fungus Penicillium subrubescens.</title>
        <authorList>
            <person name="De Vries R.P."/>
            <person name="Peng M."/>
            <person name="Dilokpimol A."/>
            <person name="Hilden K."/>
            <person name="Makela M.R."/>
            <person name="Grigoriev I."/>
            <person name="Riley R."/>
            <person name="Granchi Z."/>
        </authorList>
    </citation>
    <scope>NUCLEOTIDE SEQUENCE [LARGE SCALE GENOMIC DNA]</scope>
    <source>
        <strain evidence="9 10">CBS 132785</strain>
    </source>
</reference>
<dbReference type="GO" id="GO:0020037">
    <property type="term" value="F:heme binding"/>
    <property type="evidence" value="ECO:0007669"/>
    <property type="project" value="InterPro"/>
</dbReference>
<dbReference type="CDD" id="cd11040">
    <property type="entry name" value="CYP7_CYP8-like"/>
    <property type="match status" value="1"/>
</dbReference>
<keyword evidence="10" id="KW-1185">Reference proteome</keyword>
<evidence type="ECO:0000256" key="7">
    <source>
        <dbReference type="ARBA" id="ARBA00023033"/>
    </source>
</evidence>
<feature type="binding site" description="axial binding residue" evidence="8">
    <location>
        <position position="424"/>
    </location>
    <ligand>
        <name>heme</name>
        <dbReference type="ChEBI" id="CHEBI:30413"/>
    </ligand>
    <ligandPart>
        <name>Fe</name>
        <dbReference type="ChEBI" id="CHEBI:18248"/>
    </ligandPart>
</feature>
<dbReference type="InterPro" id="IPR050529">
    <property type="entry name" value="CYP450_sterol_14alpha_dmase"/>
</dbReference>
<keyword evidence="5" id="KW-0560">Oxidoreductase</keyword>
<comment type="similarity">
    <text evidence="2">Belongs to the cytochrome P450 family.</text>
</comment>
<keyword evidence="6 8" id="KW-0408">Iron</keyword>
<dbReference type="PANTHER" id="PTHR24304">
    <property type="entry name" value="CYTOCHROME P450 FAMILY 7"/>
    <property type="match status" value="1"/>
</dbReference>
<evidence type="ECO:0000256" key="8">
    <source>
        <dbReference type="PIRSR" id="PIRSR602403-1"/>
    </source>
</evidence>
<dbReference type="AlphaFoldDB" id="A0A1Q5UKD2"/>
<dbReference type="STRING" id="1316194.A0A1Q5UKD2"/>